<accession>A0A391NS23</accession>
<evidence type="ECO:0000313" key="2">
    <source>
        <dbReference type="EMBL" id="GCA64154.1"/>
    </source>
</evidence>
<gene>
    <name evidence="2" type="ORF">KIPB_013384</name>
</gene>
<organism evidence="2 3">
    <name type="scientific">Kipferlia bialata</name>
    <dbReference type="NCBI Taxonomy" id="797122"/>
    <lineage>
        <taxon>Eukaryota</taxon>
        <taxon>Metamonada</taxon>
        <taxon>Carpediemonas-like organisms</taxon>
        <taxon>Kipferlia</taxon>
    </lineage>
</organism>
<dbReference type="Proteomes" id="UP000265618">
    <property type="component" value="Unassembled WGS sequence"/>
</dbReference>
<feature type="compositionally biased region" description="Basic and acidic residues" evidence="1">
    <location>
        <begin position="78"/>
        <end position="87"/>
    </location>
</feature>
<reference evidence="2 3" key="1">
    <citation type="journal article" date="2018" name="PLoS ONE">
        <title>The draft genome of Kipferlia bialata reveals reductive genome evolution in fornicate parasites.</title>
        <authorList>
            <person name="Tanifuji G."/>
            <person name="Takabayashi S."/>
            <person name="Kume K."/>
            <person name="Takagi M."/>
            <person name="Nakayama T."/>
            <person name="Kamikawa R."/>
            <person name="Inagaki Y."/>
            <person name="Hashimoto T."/>
        </authorList>
    </citation>
    <scope>NUCLEOTIDE SEQUENCE [LARGE SCALE GENOMIC DNA]</scope>
    <source>
        <strain evidence="2">NY0173</strain>
    </source>
</reference>
<evidence type="ECO:0000256" key="1">
    <source>
        <dbReference type="SAM" id="MobiDB-lite"/>
    </source>
</evidence>
<feature type="compositionally biased region" description="Basic and acidic residues" evidence="1">
    <location>
        <begin position="96"/>
        <end position="114"/>
    </location>
</feature>
<protein>
    <submittedName>
        <fullName evidence="2">Uncharacterized protein</fullName>
    </submittedName>
</protein>
<proteinExistence type="predicted"/>
<comment type="caution">
    <text evidence="2">The sequence shown here is derived from an EMBL/GenBank/DDBJ whole genome shotgun (WGS) entry which is preliminary data.</text>
</comment>
<dbReference type="AlphaFoldDB" id="A0A391NS23"/>
<feature type="region of interest" description="Disordered" evidence="1">
    <location>
        <begin position="78"/>
        <end position="153"/>
    </location>
</feature>
<keyword evidence="3" id="KW-1185">Reference proteome</keyword>
<evidence type="ECO:0000313" key="3">
    <source>
        <dbReference type="Proteomes" id="UP000265618"/>
    </source>
</evidence>
<sequence>MDGMDDTFGICGGMTDELAALLEDDVTLRLEGGIAGIGEADFGDLKMNEMDDAPVPDPPTIEEQLSMSVEKCNQLEDRLAEEQEENRALSAQAKAEAADNRKLTEKLAQKEHQLHQTRAKLAQATQQQEQLGAKLDAAKEQGRALQDQVWTHQ</sequence>
<dbReference type="EMBL" id="BDIP01006320">
    <property type="protein sequence ID" value="GCA64154.1"/>
    <property type="molecule type" value="Genomic_DNA"/>
</dbReference>
<name>A0A391NS23_9EUKA</name>